<sequence length="60" mass="6691">MRNFFRRGNFGRARASGRGNSPKSCTCPNCGHKENYTRGIPCTQKKCPKCGTTMKGEFCL</sequence>
<evidence type="ECO:0000313" key="3">
    <source>
        <dbReference type="Proteomes" id="UP000053904"/>
    </source>
</evidence>
<dbReference type="Proteomes" id="UP000053904">
    <property type="component" value="Unassembled WGS sequence"/>
</dbReference>
<feature type="region of interest" description="Disordered" evidence="1">
    <location>
        <begin position="1"/>
        <end position="25"/>
    </location>
</feature>
<organism evidence="2 3">
    <name type="scientific">candidate division WS6 bacterium 34_10</name>
    <dbReference type="NCBI Taxonomy" id="1641389"/>
    <lineage>
        <taxon>Bacteria</taxon>
        <taxon>Candidatus Dojkabacteria</taxon>
    </lineage>
</organism>
<evidence type="ECO:0000256" key="1">
    <source>
        <dbReference type="SAM" id="MobiDB-lite"/>
    </source>
</evidence>
<accession>A0A101HHR7</accession>
<evidence type="ECO:0000313" key="2">
    <source>
        <dbReference type="EMBL" id="KUK76934.1"/>
    </source>
</evidence>
<proteinExistence type="predicted"/>
<feature type="compositionally biased region" description="Low complexity" evidence="1">
    <location>
        <begin position="1"/>
        <end position="21"/>
    </location>
</feature>
<dbReference type="AlphaFoldDB" id="A0A101HHR7"/>
<comment type="caution">
    <text evidence="2">The sequence shown here is derived from an EMBL/GenBank/DDBJ whole genome shotgun (WGS) entry which is preliminary data.</text>
</comment>
<reference evidence="3" key="1">
    <citation type="journal article" date="2015" name="MBio">
        <title>Genome-Resolved Metagenomic Analysis Reveals Roles for Candidate Phyla and Other Microbial Community Members in Biogeochemical Transformations in Oil Reservoirs.</title>
        <authorList>
            <person name="Hu P."/>
            <person name="Tom L."/>
            <person name="Singh A."/>
            <person name="Thomas B.C."/>
            <person name="Baker B.J."/>
            <person name="Piceno Y.M."/>
            <person name="Andersen G.L."/>
            <person name="Banfield J.F."/>
        </authorList>
    </citation>
    <scope>NUCLEOTIDE SEQUENCE [LARGE SCALE GENOMIC DNA]</scope>
</reference>
<protein>
    <submittedName>
        <fullName evidence="2">Uncharacterized protein</fullName>
    </submittedName>
</protein>
<dbReference type="EMBL" id="LGGO01000084">
    <property type="protein sequence ID" value="KUK76934.1"/>
    <property type="molecule type" value="Genomic_DNA"/>
</dbReference>
<gene>
    <name evidence="2" type="ORF">XD93_0635</name>
</gene>
<name>A0A101HHR7_9BACT</name>